<gene>
    <name evidence="2" type="ORF">Pr1d_24850</name>
</gene>
<evidence type="ECO:0000313" key="2">
    <source>
        <dbReference type="EMBL" id="QEG35191.1"/>
    </source>
</evidence>
<proteinExistence type="predicted"/>
<keyword evidence="1" id="KW-0732">Signal</keyword>
<dbReference type="PROSITE" id="PS51257">
    <property type="entry name" value="PROKAR_LIPOPROTEIN"/>
    <property type="match status" value="1"/>
</dbReference>
<dbReference type="EMBL" id="CP042913">
    <property type="protein sequence ID" value="QEG35191.1"/>
    <property type="molecule type" value="Genomic_DNA"/>
</dbReference>
<feature type="chain" id="PRO_5022854309" description="TNFR-Cys domain-containing protein" evidence="1">
    <location>
        <begin position="17"/>
        <end position="193"/>
    </location>
</feature>
<feature type="signal peptide" evidence="1">
    <location>
        <begin position="1"/>
        <end position="16"/>
    </location>
</feature>
<dbReference type="AlphaFoldDB" id="A0A5B9QM02"/>
<evidence type="ECO:0000256" key="1">
    <source>
        <dbReference type="SAM" id="SignalP"/>
    </source>
</evidence>
<organism evidence="2 3">
    <name type="scientific">Bythopirellula goksoeyrii</name>
    <dbReference type="NCBI Taxonomy" id="1400387"/>
    <lineage>
        <taxon>Bacteria</taxon>
        <taxon>Pseudomonadati</taxon>
        <taxon>Planctomycetota</taxon>
        <taxon>Planctomycetia</taxon>
        <taxon>Pirellulales</taxon>
        <taxon>Lacipirellulaceae</taxon>
        <taxon>Bythopirellula</taxon>
    </lineage>
</organism>
<dbReference type="Proteomes" id="UP000323917">
    <property type="component" value="Chromosome"/>
</dbReference>
<reference evidence="2 3" key="1">
    <citation type="submission" date="2019-08" db="EMBL/GenBank/DDBJ databases">
        <title>Deep-cultivation of Planctomycetes and their phenomic and genomic characterization uncovers novel biology.</title>
        <authorList>
            <person name="Wiegand S."/>
            <person name="Jogler M."/>
            <person name="Boedeker C."/>
            <person name="Pinto D."/>
            <person name="Vollmers J."/>
            <person name="Rivas-Marin E."/>
            <person name="Kohn T."/>
            <person name="Peeters S.H."/>
            <person name="Heuer A."/>
            <person name="Rast P."/>
            <person name="Oberbeckmann S."/>
            <person name="Bunk B."/>
            <person name="Jeske O."/>
            <person name="Meyerdierks A."/>
            <person name="Storesund J.E."/>
            <person name="Kallscheuer N."/>
            <person name="Luecker S."/>
            <person name="Lage O.M."/>
            <person name="Pohl T."/>
            <person name="Merkel B.J."/>
            <person name="Hornburger P."/>
            <person name="Mueller R.-W."/>
            <person name="Bruemmer F."/>
            <person name="Labrenz M."/>
            <person name="Spormann A.M."/>
            <person name="Op den Camp H."/>
            <person name="Overmann J."/>
            <person name="Amann R."/>
            <person name="Jetten M.S.M."/>
            <person name="Mascher T."/>
            <person name="Medema M.H."/>
            <person name="Devos D.P."/>
            <person name="Kaster A.-K."/>
            <person name="Ovreas L."/>
            <person name="Rohde M."/>
            <person name="Galperin M.Y."/>
            <person name="Jogler C."/>
        </authorList>
    </citation>
    <scope>NUCLEOTIDE SEQUENCE [LARGE SCALE GENOMIC DNA]</scope>
    <source>
        <strain evidence="2 3">Pr1d</strain>
    </source>
</reference>
<evidence type="ECO:0008006" key="4">
    <source>
        <dbReference type="Google" id="ProtNLM"/>
    </source>
</evidence>
<dbReference type="KEGG" id="bgok:Pr1d_24850"/>
<name>A0A5B9QM02_9BACT</name>
<sequence length="193" mass="20020" precursor="true">MSPRNLLCLVFAVACACQVGCCGCLSGARCGSCCDPCCGVPEASCACPSCGCADSCCDCVSCGVADPGCCCPEPACCCPEPSCACDASCGVPCGCGTPVCGSCYPNQRLCDCPLLMRLRNFFCGCSPCCGCDNQAYYGDWQSNPSSTCETCNQYGSYNGPQGGPTLARRPPVKRGRNVADEIRFADSQETTYR</sequence>
<protein>
    <recommendedName>
        <fullName evidence="4">TNFR-Cys domain-containing protein</fullName>
    </recommendedName>
</protein>
<accession>A0A5B9QM02</accession>
<keyword evidence="3" id="KW-1185">Reference proteome</keyword>
<evidence type="ECO:0000313" key="3">
    <source>
        <dbReference type="Proteomes" id="UP000323917"/>
    </source>
</evidence>